<accession>A0A0L1JPH5</accession>
<keyword evidence="1" id="KW-1133">Transmembrane helix</keyword>
<evidence type="ECO:0000313" key="2">
    <source>
        <dbReference type="EMBL" id="KNG93631.1"/>
    </source>
</evidence>
<reference evidence="2 3" key="1">
    <citation type="journal article" date="2015" name="Int. J. Syst. Evol. Microbiol.">
        <title>Aestuariivita atlantica sp. nov., isolated from deep sea sediment of the Atlantic Ocean.</title>
        <authorList>
            <person name="Li G."/>
            <person name="Lai Q."/>
            <person name="Du Y."/>
            <person name="Liu X."/>
            <person name="Sun F."/>
            <person name="Shao Z."/>
        </authorList>
    </citation>
    <scope>NUCLEOTIDE SEQUENCE [LARGE SCALE GENOMIC DNA]</scope>
    <source>
        <strain evidence="2 3">22II-S11-z3</strain>
    </source>
</reference>
<dbReference type="InterPro" id="IPR013879">
    <property type="entry name" value="DUF1761"/>
</dbReference>
<proteinExistence type="predicted"/>
<evidence type="ECO:0008006" key="4">
    <source>
        <dbReference type="Google" id="ProtNLM"/>
    </source>
</evidence>
<dbReference type="RefSeq" id="WP_050530823.1">
    <property type="nucleotide sequence ID" value="NZ_AQQZ01000004.1"/>
</dbReference>
<keyword evidence="3" id="KW-1185">Reference proteome</keyword>
<keyword evidence="1" id="KW-0472">Membrane</keyword>
<dbReference type="Proteomes" id="UP000036938">
    <property type="component" value="Unassembled WGS sequence"/>
</dbReference>
<dbReference type="PATRIC" id="fig|1317121.7.peg.2779"/>
<evidence type="ECO:0000313" key="3">
    <source>
        <dbReference type="Proteomes" id="UP000036938"/>
    </source>
</evidence>
<organism evidence="2 3">
    <name type="scientific">Pseudaestuariivita atlantica</name>
    <dbReference type="NCBI Taxonomy" id="1317121"/>
    <lineage>
        <taxon>Bacteria</taxon>
        <taxon>Pseudomonadati</taxon>
        <taxon>Pseudomonadota</taxon>
        <taxon>Alphaproteobacteria</taxon>
        <taxon>Rhodobacterales</taxon>
        <taxon>Paracoccaceae</taxon>
        <taxon>Pseudaestuariivita</taxon>
    </lineage>
</organism>
<dbReference type="OrthoDB" id="344736at2"/>
<protein>
    <recommendedName>
        <fullName evidence="4">DUF1761 domain-containing protein</fullName>
    </recommendedName>
</protein>
<evidence type="ECO:0000256" key="1">
    <source>
        <dbReference type="SAM" id="Phobius"/>
    </source>
</evidence>
<comment type="caution">
    <text evidence="2">The sequence shown here is derived from an EMBL/GenBank/DDBJ whole genome shotgun (WGS) entry which is preliminary data.</text>
</comment>
<gene>
    <name evidence="2" type="ORF">ATO11_10505</name>
</gene>
<keyword evidence="1" id="KW-0812">Transmembrane</keyword>
<name>A0A0L1JPH5_9RHOB</name>
<feature type="transmembrane region" description="Helical" evidence="1">
    <location>
        <begin position="108"/>
        <end position="129"/>
    </location>
</feature>
<dbReference type="STRING" id="1317121.ATO11_10505"/>
<feature type="transmembrane region" description="Helical" evidence="1">
    <location>
        <begin position="49"/>
        <end position="68"/>
    </location>
</feature>
<dbReference type="EMBL" id="AQQZ01000004">
    <property type="protein sequence ID" value="KNG93631.1"/>
    <property type="molecule type" value="Genomic_DNA"/>
</dbReference>
<dbReference type="Pfam" id="PF08570">
    <property type="entry name" value="DUF1761"/>
    <property type="match status" value="1"/>
</dbReference>
<feature type="transmembrane region" description="Helical" evidence="1">
    <location>
        <begin position="80"/>
        <end position="102"/>
    </location>
</feature>
<dbReference type="AlphaFoldDB" id="A0A0L1JPH5"/>
<sequence>MGILAVIVAGVAAFAFGAVWYMAMASQWMAASGVPVKDGKPANSSNPVPYITGLIACILVAGMMRHMFVLGGIDTVAKGLVSGLGLGLFIVLPWFATCYAFAARPAKLTMIDGVYVTGGCTVIGIVLTLF</sequence>